<evidence type="ECO:0000256" key="1">
    <source>
        <dbReference type="SAM" id="MobiDB-lite"/>
    </source>
</evidence>
<dbReference type="Pfam" id="PF13365">
    <property type="entry name" value="Trypsin_2"/>
    <property type="match status" value="1"/>
</dbReference>
<feature type="compositionally biased region" description="Pro residues" evidence="1">
    <location>
        <begin position="36"/>
        <end position="53"/>
    </location>
</feature>
<protein>
    <recommendedName>
        <fullName evidence="4">Peptidase S1 domain-containing protein</fullName>
    </recommendedName>
</protein>
<dbReference type="PANTHER" id="PTHR43019:SF23">
    <property type="entry name" value="PROTEASE DO-LIKE 5, CHLOROPLASTIC"/>
    <property type="match status" value="1"/>
</dbReference>
<sequence>MTTRILSRRLLHTTGHGRARLINSSISVSPEHAFASPPPPPIPSRIDSTPPPRLPRHGSQQGPQALRKVDSQAVPQGQQPEAPRRVGVRVGISDDGDTTRSLPARPAAPTHKAQDRNAHESAQDRASAAAFDVFLIRTLAQLSELRRAEVGQPQTADPLQPPPHRAPTWISLPELVEQKRNRDGHIVDSVSLIYEPTPRPSRRVRLDGRPGVQEEVFSASASAPEEQDGIVIVAHVLGGQTPRVSVCSGFAVGSAFGDGSQAILTCAHTLDSIERHLSPAEAASPSATFILAPSGHVYTVQELLSSVSEADLLLLRLSPDPINPSALPVRPLRSLPINPYPASISAEVSVHRYLNPLSRLRRKLQRLPEREWDEGTVREYKDPIGCTAEPGTYDTLHTMLLSCAPVSGSSGGPVIDKATGSVVGVTRGSTHKYGERQQYGFATPAERIFEMFRLPGFKTTAERDADRVARSNGAPNDSSSSSAMSRSREGDGRAK</sequence>
<dbReference type="Gene3D" id="2.40.10.120">
    <property type="match status" value="1"/>
</dbReference>
<dbReference type="AlphaFoldDB" id="A0A2S5B4E5"/>
<evidence type="ECO:0000313" key="3">
    <source>
        <dbReference type="Proteomes" id="UP000237144"/>
    </source>
</evidence>
<organism evidence="2 3">
    <name type="scientific">Rhodotorula taiwanensis</name>
    <dbReference type="NCBI Taxonomy" id="741276"/>
    <lineage>
        <taxon>Eukaryota</taxon>
        <taxon>Fungi</taxon>
        <taxon>Dikarya</taxon>
        <taxon>Basidiomycota</taxon>
        <taxon>Pucciniomycotina</taxon>
        <taxon>Microbotryomycetes</taxon>
        <taxon>Sporidiobolales</taxon>
        <taxon>Sporidiobolaceae</taxon>
        <taxon>Rhodotorula</taxon>
    </lineage>
</organism>
<evidence type="ECO:0008006" key="4">
    <source>
        <dbReference type="Google" id="ProtNLM"/>
    </source>
</evidence>
<feature type="region of interest" description="Disordered" evidence="1">
    <location>
        <begin position="30"/>
        <end position="124"/>
    </location>
</feature>
<dbReference type="PANTHER" id="PTHR43019">
    <property type="entry name" value="SERINE ENDOPROTEASE DEGS"/>
    <property type="match status" value="1"/>
</dbReference>
<dbReference type="OrthoDB" id="10054765at2759"/>
<comment type="caution">
    <text evidence="2">The sequence shown here is derived from an EMBL/GenBank/DDBJ whole genome shotgun (WGS) entry which is preliminary data.</text>
</comment>
<dbReference type="Proteomes" id="UP000237144">
    <property type="component" value="Unassembled WGS sequence"/>
</dbReference>
<dbReference type="SUPFAM" id="SSF50494">
    <property type="entry name" value="Trypsin-like serine proteases"/>
    <property type="match status" value="1"/>
</dbReference>
<feature type="compositionally biased region" description="Basic and acidic residues" evidence="1">
    <location>
        <begin position="486"/>
        <end position="495"/>
    </location>
</feature>
<accession>A0A2S5B4E5</accession>
<dbReference type="STRING" id="741276.A0A2S5B4E5"/>
<feature type="region of interest" description="Disordered" evidence="1">
    <location>
        <begin position="460"/>
        <end position="495"/>
    </location>
</feature>
<name>A0A2S5B4E5_9BASI</name>
<proteinExistence type="predicted"/>
<keyword evidence="3" id="KW-1185">Reference proteome</keyword>
<dbReference type="InterPro" id="IPR009003">
    <property type="entry name" value="Peptidase_S1_PA"/>
</dbReference>
<feature type="compositionally biased region" description="Basic and acidic residues" evidence="1">
    <location>
        <begin position="112"/>
        <end position="123"/>
    </location>
</feature>
<reference evidence="2 3" key="1">
    <citation type="journal article" date="2018" name="Front. Microbiol.">
        <title>Prospects for Fungal Bioremediation of Acidic Radioactive Waste Sites: Characterization and Genome Sequence of Rhodotorula taiwanensis MD1149.</title>
        <authorList>
            <person name="Tkavc R."/>
            <person name="Matrosova V.Y."/>
            <person name="Grichenko O.E."/>
            <person name="Gostincar C."/>
            <person name="Volpe R.P."/>
            <person name="Klimenkova P."/>
            <person name="Gaidamakova E.K."/>
            <person name="Zhou C.E."/>
            <person name="Stewart B.J."/>
            <person name="Lyman M.G."/>
            <person name="Malfatti S.A."/>
            <person name="Rubinfeld B."/>
            <person name="Courtot M."/>
            <person name="Singh J."/>
            <person name="Dalgard C.L."/>
            <person name="Hamilton T."/>
            <person name="Frey K.G."/>
            <person name="Gunde-Cimerman N."/>
            <person name="Dugan L."/>
            <person name="Daly M.J."/>
        </authorList>
    </citation>
    <scope>NUCLEOTIDE SEQUENCE [LARGE SCALE GENOMIC DNA]</scope>
    <source>
        <strain evidence="2 3">MD1149</strain>
    </source>
</reference>
<evidence type="ECO:0000313" key="2">
    <source>
        <dbReference type="EMBL" id="POY71652.1"/>
    </source>
</evidence>
<gene>
    <name evidence="2" type="ORF">BMF94_5347</name>
</gene>
<feature type="compositionally biased region" description="Basic and acidic residues" evidence="1">
    <location>
        <begin position="460"/>
        <end position="469"/>
    </location>
</feature>
<dbReference type="EMBL" id="PJQD01000075">
    <property type="protein sequence ID" value="POY71652.1"/>
    <property type="molecule type" value="Genomic_DNA"/>
</dbReference>